<accession>A0AAF0IHV3</accession>
<keyword evidence="1" id="KW-0175">Coiled coil</keyword>
<gene>
    <name evidence="3" type="ORF">PRK78_002778</name>
</gene>
<evidence type="ECO:0000256" key="1">
    <source>
        <dbReference type="SAM" id="Coils"/>
    </source>
</evidence>
<name>A0AAF0IHV3_9EURO</name>
<keyword evidence="4" id="KW-1185">Reference proteome</keyword>
<dbReference type="AlphaFoldDB" id="A0AAF0IHV3"/>
<feature type="region of interest" description="Disordered" evidence="2">
    <location>
        <begin position="1"/>
        <end position="46"/>
    </location>
</feature>
<organism evidence="3 4">
    <name type="scientific">Emydomyces testavorans</name>
    <dbReference type="NCBI Taxonomy" id="2070801"/>
    <lineage>
        <taxon>Eukaryota</taxon>
        <taxon>Fungi</taxon>
        <taxon>Dikarya</taxon>
        <taxon>Ascomycota</taxon>
        <taxon>Pezizomycotina</taxon>
        <taxon>Eurotiomycetes</taxon>
        <taxon>Eurotiomycetidae</taxon>
        <taxon>Onygenales</taxon>
        <taxon>Nannizziopsiaceae</taxon>
        <taxon>Emydomyces</taxon>
    </lineage>
</organism>
<feature type="region of interest" description="Disordered" evidence="2">
    <location>
        <begin position="161"/>
        <end position="180"/>
    </location>
</feature>
<sequence length="258" mass="29142">MPFIKRESHTISLKQIPSLNPPPGNRSNSIVSKKKTSASTSTSLQPVPQRRNVDYGYKVKEMLGNGIRTFKIFSNVFSSDEIGQLPRLRVIHWRSQAPESGGEAPAVPMYKLCFRERALCALRDGYYLGRQDFWCWSLWELLLDWTSLSLLASKQAGHANPIGRDLRRKRSPSPELPKKRPRLAITAAQSDIHSLNRSANSFKTYLSSIPLSDAEAIREGIKQLQNTRAELDKACDALQSRLSDLEKEEASGWSLYLK</sequence>
<evidence type="ECO:0000256" key="2">
    <source>
        <dbReference type="SAM" id="MobiDB-lite"/>
    </source>
</evidence>
<reference evidence="3" key="1">
    <citation type="submission" date="2023-03" db="EMBL/GenBank/DDBJ databases">
        <title>Emydomyces testavorans Genome Sequence.</title>
        <authorList>
            <person name="Hoyer L."/>
        </authorList>
    </citation>
    <scope>NUCLEOTIDE SEQUENCE</scope>
    <source>
        <strain evidence="3">16-2883</strain>
    </source>
</reference>
<evidence type="ECO:0000313" key="3">
    <source>
        <dbReference type="EMBL" id="WEW57313.1"/>
    </source>
</evidence>
<feature type="coiled-coil region" evidence="1">
    <location>
        <begin position="214"/>
        <end position="248"/>
    </location>
</feature>
<evidence type="ECO:0000313" key="4">
    <source>
        <dbReference type="Proteomes" id="UP001219355"/>
    </source>
</evidence>
<dbReference type="EMBL" id="CP120628">
    <property type="protein sequence ID" value="WEW57313.1"/>
    <property type="molecule type" value="Genomic_DNA"/>
</dbReference>
<proteinExistence type="predicted"/>
<dbReference type="Proteomes" id="UP001219355">
    <property type="component" value="Chromosome 2"/>
</dbReference>
<protein>
    <submittedName>
        <fullName evidence="3">Uncharacterized protein</fullName>
    </submittedName>
</protein>